<keyword evidence="8" id="KW-1185">Reference proteome</keyword>
<dbReference type="InterPro" id="IPR045243">
    <property type="entry name" value="Rna14-like"/>
</dbReference>
<reference evidence="7" key="1">
    <citation type="journal article" date="2020" name="Stud. Mycol.">
        <title>101 Dothideomycetes genomes: a test case for predicting lifestyles and emergence of pathogens.</title>
        <authorList>
            <person name="Haridas S."/>
            <person name="Albert R."/>
            <person name="Binder M."/>
            <person name="Bloem J."/>
            <person name="Labutti K."/>
            <person name="Salamov A."/>
            <person name="Andreopoulos B."/>
            <person name="Baker S."/>
            <person name="Barry K."/>
            <person name="Bills G."/>
            <person name="Bluhm B."/>
            <person name="Cannon C."/>
            <person name="Castanera R."/>
            <person name="Culley D."/>
            <person name="Daum C."/>
            <person name="Ezra D."/>
            <person name="Gonzalez J."/>
            <person name="Henrissat B."/>
            <person name="Kuo A."/>
            <person name="Liang C."/>
            <person name="Lipzen A."/>
            <person name="Lutzoni F."/>
            <person name="Magnuson J."/>
            <person name="Mondo S."/>
            <person name="Nolan M."/>
            <person name="Ohm R."/>
            <person name="Pangilinan J."/>
            <person name="Park H.-J."/>
            <person name="Ramirez L."/>
            <person name="Alfaro M."/>
            <person name="Sun H."/>
            <person name="Tritt A."/>
            <person name="Yoshinaga Y."/>
            <person name="Zwiers L.-H."/>
            <person name="Turgeon B."/>
            <person name="Goodwin S."/>
            <person name="Spatafora J."/>
            <person name="Crous P."/>
            <person name="Grigoriev I."/>
        </authorList>
    </citation>
    <scope>NUCLEOTIDE SEQUENCE</scope>
    <source>
        <strain evidence="7">CBS 262.69</strain>
    </source>
</reference>
<feature type="region of interest" description="Disordered" evidence="5">
    <location>
        <begin position="423"/>
        <end position="447"/>
    </location>
</feature>
<feature type="compositionally biased region" description="Low complexity" evidence="5">
    <location>
        <begin position="10"/>
        <end position="21"/>
    </location>
</feature>
<evidence type="ECO:0000256" key="2">
    <source>
        <dbReference type="ARBA" id="ARBA00022737"/>
    </source>
</evidence>
<feature type="region of interest" description="Disordered" evidence="5">
    <location>
        <begin position="661"/>
        <end position="756"/>
    </location>
</feature>
<feature type="compositionally biased region" description="Gly residues" evidence="5">
    <location>
        <begin position="808"/>
        <end position="834"/>
    </location>
</feature>
<feature type="region of interest" description="Disordered" evidence="5">
    <location>
        <begin position="1"/>
        <end position="21"/>
    </location>
</feature>
<organism evidence="7 8">
    <name type="scientific">Trichodelitschia bisporula</name>
    <dbReference type="NCBI Taxonomy" id="703511"/>
    <lineage>
        <taxon>Eukaryota</taxon>
        <taxon>Fungi</taxon>
        <taxon>Dikarya</taxon>
        <taxon>Ascomycota</taxon>
        <taxon>Pezizomycotina</taxon>
        <taxon>Dothideomycetes</taxon>
        <taxon>Dothideomycetes incertae sedis</taxon>
        <taxon>Phaeotrichales</taxon>
        <taxon>Phaeotrichaceae</taxon>
        <taxon>Trichodelitschia</taxon>
    </lineage>
</organism>
<dbReference type="PANTHER" id="PTHR19980:SF0">
    <property type="entry name" value="CLEAVAGE STIMULATION FACTOR SUBUNIT 3"/>
    <property type="match status" value="1"/>
</dbReference>
<dbReference type="Proteomes" id="UP000799640">
    <property type="component" value="Unassembled WGS sequence"/>
</dbReference>
<feature type="compositionally biased region" description="Acidic residues" evidence="5">
    <location>
        <begin position="434"/>
        <end position="446"/>
    </location>
</feature>
<dbReference type="SUPFAM" id="SSF48452">
    <property type="entry name" value="TPR-like"/>
    <property type="match status" value="2"/>
</dbReference>
<proteinExistence type="predicted"/>
<evidence type="ECO:0000313" key="7">
    <source>
        <dbReference type="EMBL" id="KAF2399852.1"/>
    </source>
</evidence>
<comment type="subcellular location">
    <subcellularLocation>
        <location evidence="4">Nucleus</location>
    </subcellularLocation>
    <subcellularLocation>
        <location evidence="4">Cytoplasm</location>
    </subcellularLocation>
    <text evidence="4">Nucleus and/or cytoplasm.</text>
</comment>
<evidence type="ECO:0000259" key="6">
    <source>
        <dbReference type="Pfam" id="PF05843"/>
    </source>
</evidence>
<dbReference type="SMART" id="SM00386">
    <property type="entry name" value="HAT"/>
    <property type="match status" value="4"/>
</dbReference>
<dbReference type="GO" id="GO:0005634">
    <property type="term" value="C:nucleus"/>
    <property type="evidence" value="ECO:0007669"/>
    <property type="project" value="UniProtKB-SubCell"/>
</dbReference>
<keyword evidence="3 4" id="KW-0539">Nucleus</keyword>
<keyword evidence="4" id="KW-0507">mRNA processing</keyword>
<dbReference type="Gene3D" id="1.25.40.1040">
    <property type="match status" value="1"/>
</dbReference>
<evidence type="ECO:0000256" key="4">
    <source>
        <dbReference type="RuleBase" id="RU369035"/>
    </source>
</evidence>
<dbReference type="Pfam" id="PF05843">
    <property type="entry name" value="Suf"/>
    <property type="match status" value="1"/>
</dbReference>
<dbReference type="OrthoDB" id="26282at2759"/>
<dbReference type="InterPro" id="IPR011990">
    <property type="entry name" value="TPR-like_helical_dom_sf"/>
</dbReference>
<feature type="region of interest" description="Disordered" evidence="5">
    <location>
        <begin position="800"/>
        <end position="834"/>
    </location>
</feature>
<protein>
    <recommendedName>
        <fullName evidence="4">mRNA 3'-end-processing protein RNA14</fullName>
    </recommendedName>
</protein>
<dbReference type="EMBL" id="ML996696">
    <property type="protein sequence ID" value="KAF2399852.1"/>
    <property type="molecule type" value="Genomic_DNA"/>
</dbReference>
<feature type="compositionally biased region" description="Pro residues" evidence="5">
    <location>
        <begin position="682"/>
        <end position="693"/>
    </location>
</feature>
<dbReference type="GO" id="GO:0003729">
    <property type="term" value="F:mRNA binding"/>
    <property type="evidence" value="ECO:0007669"/>
    <property type="project" value="TreeGrafter"/>
</dbReference>
<feature type="domain" description="Suppressor of forked" evidence="6">
    <location>
        <begin position="31"/>
        <end position="640"/>
    </location>
</feature>
<sequence>MASTEVADSTPPVAAAPTTTTQLPKTRLPMDRIGILEDRVAEDPKGDMDGWQSLINEYINRNRLDDARAIFERFLKIFPTAAEQWVAYANLELQNDEFSRVEQIFGRSLMNVPNVPLWSTYLDYIRRRNVLTNDQDGNARQTVHAVFDFVINKIGIDKDSGHIWQDYIAFIKSGPGTVGGTSWQDHQKVDSVRKAYHRALSIPTQATAGMWAEYTAFENTANKMTARKFMQEKMAAYMSAKQGFVALQSITKDLNRSTLPRLPPAPGFEGDVEYQQQLDIWRKWIQWEKDDPLDFKEEGDFKGYRARIIYVYRQVTMSMRFEPAFWYDAAEFCFTNDEEETGDSFLKEGIEANPESCLLAFKQADRIELATTSMGTDEKGLKERGAAIRQPYDKVLAAHYELIKIVEAREKKSISRIQDSFAQQIAQDRQERQQDDDDDDDDDADDDGIKQKEAAERAQIRAVKESSKVQITLLRKTLTYAWIAFIRAMRRVQGKGTPKESEIGGLRGTFYEARKAGHLTSDIYTAVALMEHYCYLDPSAPKLFQRGAALFREDENFAFEYLKYLISVRDVTNARLAFETIVGRLSASPEKVHRTKPLFHFLHQYESNYGDLAQVKKLEQRMRELFPEDPDLRLFSRRYEDINAHGQKFDPTLIRPILSPATQMRPKMPPMPSIERATPAASIPPPSPRPAPPVLGNNSPKRPFVADASDRDFGPPRKLARGESPLKGAAGRRLDAQRRRHGGADAPSIGHAPPPPLPRDLNFLISMLPRAELCAGLQPIHIPAMVQLIRSVDLDRAQGGQYAPPQAHGGGQYGGGGGGYQQGGGGYDGGYGRR</sequence>
<dbReference type="AlphaFoldDB" id="A0A6G1HV21"/>
<comment type="function">
    <text evidence="1 4">Component of the cleavage factor IA (CFIA) complex, which is involved in the endonucleolytic cleavage during polyadenylation-dependent pre-mRNA 3'-end formation.</text>
</comment>
<keyword evidence="2" id="KW-0677">Repeat</keyword>
<accession>A0A6G1HV21</accession>
<keyword evidence="4" id="KW-0963">Cytoplasm</keyword>
<gene>
    <name evidence="7" type="ORF">EJ06DRAFT_477695</name>
</gene>
<evidence type="ECO:0000256" key="1">
    <source>
        <dbReference type="ARBA" id="ARBA00002863"/>
    </source>
</evidence>
<dbReference type="InterPro" id="IPR008847">
    <property type="entry name" value="Suf"/>
</dbReference>
<evidence type="ECO:0000256" key="3">
    <source>
        <dbReference type="ARBA" id="ARBA00023242"/>
    </source>
</evidence>
<dbReference type="GO" id="GO:0180010">
    <property type="term" value="P:co-transcriptional mRNA 3'-end processing, cleavage and polyadenylation pathway"/>
    <property type="evidence" value="ECO:0007669"/>
    <property type="project" value="UniProtKB-UniRule"/>
</dbReference>
<evidence type="ECO:0000256" key="5">
    <source>
        <dbReference type="SAM" id="MobiDB-lite"/>
    </source>
</evidence>
<evidence type="ECO:0000313" key="8">
    <source>
        <dbReference type="Proteomes" id="UP000799640"/>
    </source>
</evidence>
<dbReference type="GO" id="GO:0005737">
    <property type="term" value="C:cytoplasm"/>
    <property type="evidence" value="ECO:0007669"/>
    <property type="project" value="UniProtKB-SubCell"/>
</dbReference>
<name>A0A6G1HV21_9PEZI</name>
<dbReference type="InterPro" id="IPR003107">
    <property type="entry name" value="HAT"/>
</dbReference>
<dbReference type="PANTHER" id="PTHR19980">
    <property type="entry name" value="RNA CLEAVAGE STIMULATION FACTOR"/>
    <property type="match status" value="1"/>
</dbReference>